<organism evidence="2 3">
    <name type="scientific">Agrocybe pediades</name>
    <dbReference type="NCBI Taxonomy" id="84607"/>
    <lineage>
        <taxon>Eukaryota</taxon>
        <taxon>Fungi</taxon>
        <taxon>Dikarya</taxon>
        <taxon>Basidiomycota</taxon>
        <taxon>Agaricomycotina</taxon>
        <taxon>Agaricomycetes</taxon>
        <taxon>Agaricomycetidae</taxon>
        <taxon>Agaricales</taxon>
        <taxon>Agaricineae</taxon>
        <taxon>Strophariaceae</taxon>
        <taxon>Agrocybe</taxon>
    </lineage>
</organism>
<accession>A0A8H4QJS6</accession>
<sequence length="316" mass="32747">MPTQVQRQPSDALGSPSIAGASVPGAHAAYDNLASAKAQEQYRMSLQHKEALRLALGSILTPKRPAFTSNSRSSSGTASPAHPFGFPGSSASGTHTPAGYPPNTSSPYHVSPQGYGPNSSDHLHTTSHGHNHHPLQPSRLGRSSSNSSSPLDTSGTNSNQPSPRPRTHGHLVNPTEEPHLSPAISAPLTPVPDMEPLPPAMVVTPPSPKSSSDAQAQVMTTNTDQKPIRPSIMPLHPSKEANSASMPSLKPVSRSSSTSSATGVTNDGHVVAASSDSENNVSTRPGGSGSSTPKSKFLQTLQSKSAWDALIHGSFS</sequence>
<feature type="compositionally biased region" description="Low complexity" evidence="1">
    <location>
        <begin position="282"/>
        <end position="296"/>
    </location>
</feature>
<feature type="compositionally biased region" description="Low complexity" evidence="1">
    <location>
        <begin position="137"/>
        <end position="156"/>
    </location>
</feature>
<protein>
    <submittedName>
        <fullName evidence="2">Uncharacterized protein</fullName>
    </submittedName>
</protein>
<evidence type="ECO:0000313" key="3">
    <source>
        <dbReference type="Proteomes" id="UP000521872"/>
    </source>
</evidence>
<feature type="compositionally biased region" description="Low complexity" evidence="1">
    <location>
        <begin position="69"/>
        <end position="79"/>
    </location>
</feature>
<keyword evidence="3" id="KW-1185">Reference proteome</keyword>
<reference evidence="2 3" key="1">
    <citation type="submission" date="2019-12" db="EMBL/GenBank/DDBJ databases">
        <authorList>
            <person name="Floudas D."/>
            <person name="Bentzer J."/>
            <person name="Ahren D."/>
            <person name="Johansson T."/>
            <person name="Persson P."/>
            <person name="Tunlid A."/>
        </authorList>
    </citation>
    <scope>NUCLEOTIDE SEQUENCE [LARGE SCALE GENOMIC DNA]</scope>
    <source>
        <strain evidence="2 3">CBS 102.39</strain>
    </source>
</reference>
<feature type="compositionally biased region" description="Polar residues" evidence="1">
    <location>
        <begin position="209"/>
        <end position="225"/>
    </location>
</feature>
<feature type="region of interest" description="Disordered" evidence="1">
    <location>
        <begin position="1"/>
        <end position="23"/>
    </location>
</feature>
<feature type="compositionally biased region" description="Low complexity" evidence="1">
    <location>
        <begin position="245"/>
        <end position="260"/>
    </location>
</feature>
<name>A0A8H4QJS6_9AGAR</name>
<evidence type="ECO:0000313" key="2">
    <source>
        <dbReference type="EMBL" id="KAF4612096.1"/>
    </source>
</evidence>
<evidence type="ECO:0000256" key="1">
    <source>
        <dbReference type="SAM" id="MobiDB-lite"/>
    </source>
</evidence>
<feature type="compositionally biased region" description="Pro residues" evidence="1">
    <location>
        <begin position="189"/>
        <end position="199"/>
    </location>
</feature>
<gene>
    <name evidence="2" type="ORF">D9613_003638</name>
</gene>
<dbReference type="Proteomes" id="UP000521872">
    <property type="component" value="Unassembled WGS sequence"/>
</dbReference>
<proteinExistence type="predicted"/>
<dbReference type="AlphaFoldDB" id="A0A8H4QJS6"/>
<feature type="region of interest" description="Disordered" evidence="1">
    <location>
        <begin position="59"/>
        <end position="297"/>
    </location>
</feature>
<dbReference type="EMBL" id="JAACJL010000057">
    <property type="protein sequence ID" value="KAF4612096.1"/>
    <property type="molecule type" value="Genomic_DNA"/>
</dbReference>
<comment type="caution">
    <text evidence="2">The sequence shown here is derived from an EMBL/GenBank/DDBJ whole genome shotgun (WGS) entry which is preliminary data.</text>
</comment>